<dbReference type="SFLD" id="SFLDG01129">
    <property type="entry name" value="C1.5:_HAD__Beta-PGM__Phosphata"/>
    <property type="match status" value="1"/>
</dbReference>
<evidence type="ECO:0000256" key="1">
    <source>
        <dbReference type="ARBA" id="ARBA00000830"/>
    </source>
</evidence>
<evidence type="ECO:0000313" key="5">
    <source>
        <dbReference type="EMBL" id="CBX30505.1"/>
    </source>
</evidence>
<evidence type="ECO:0000256" key="3">
    <source>
        <dbReference type="ARBA" id="ARBA00006171"/>
    </source>
</evidence>
<dbReference type="EC" id="3.1.3.18" evidence="4"/>
<dbReference type="GO" id="GO:0008967">
    <property type="term" value="F:phosphoglycolate phosphatase activity"/>
    <property type="evidence" value="ECO:0007669"/>
    <property type="project" value="UniProtKB-EC"/>
</dbReference>
<gene>
    <name evidence="5" type="ORF">N47_K27450</name>
</gene>
<proteinExistence type="inferred from homology"/>
<dbReference type="Gene3D" id="3.40.50.1000">
    <property type="entry name" value="HAD superfamily/HAD-like"/>
    <property type="match status" value="1"/>
</dbReference>
<accession>E1YIW1</accession>
<dbReference type="AlphaFoldDB" id="E1YIW1"/>
<dbReference type="PANTHER" id="PTHR43434">
    <property type="entry name" value="PHOSPHOGLYCOLATE PHOSPHATASE"/>
    <property type="match status" value="1"/>
</dbReference>
<dbReference type="InterPro" id="IPR023198">
    <property type="entry name" value="PGP-like_dom2"/>
</dbReference>
<dbReference type="GO" id="GO:0006281">
    <property type="term" value="P:DNA repair"/>
    <property type="evidence" value="ECO:0007669"/>
    <property type="project" value="TreeGrafter"/>
</dbReference>
<dbReference type="SUPFAM" id="SSF56784">
    <property type="entry name" value="HAD-like"/>
    <property type="match status" value="1"/>
</dbReference>
<dbReference type="Pfam" id="PF13419">
    <property type="entry name" value="HAD_2"/>
    <property type="match status" value="1"/>
</dbReference>
<comment type="pathway">
    <text evidence="2">Organic acid metabolism; glycolate biosynthesis; glycolate from 2-phosphoglycolate: step 1/1.</text>
</comment>
<dbReference type="SFLD" id="SFLDS00003">
    <property type="entry name" value="Haloacid_Dehalogenase"/>
    <property type="match status" value="1"/>
</dbReference>
<dbReference type="SFLD" id="SFLDG01135">
    <property type="entry name" value="C1.5.6:_HAD__Beta-PGM__Phospha"/>
    <property type="match status" value="1"/>
</dbReference>
<evidence type="ECO:0000256" key="4">
    <source>
        <dbReference type="ARBA" id="ARBA00013078"/>
    </source>
</evidence>
<dbReference type="InterPro" id="IPR023214">
    <property type="entry name" value="HAD_sf"/>
</dbReference>
<dbReference type="InterPro" id="IPR006439">
    <property type="entry name" value="HAD-SF_hydro_IA"/>
</dbReference>
<name>E1YIW1_9BACT</name>
<reference evidence="5" key="1">
    <citation type="journal article" date="2011" name="Environ. Microbiol.">
        <title>Genomic insights into the metabolic potential of the polycyclic aromatic hydrocarbon degrading sulfate-reducing Deltaproteobacterium N47.</title>
        <authorList>
            <person name="Bergmann F."/>
            <person name="Selesi D."/>
            <person name="Weinmaier T."/>
            <person name="Tischler P."/>
            <person name="Rattei T."/>
            <person name="Meckenstock R.U."/>
        </authorList>
    </citation>
    <scope>NUCLEOTIDE SEQUENCE</scope>
</reference>
<dbReference type="NCBIfam" id="TIGR01509">
    <property type="entry name" value="HAD-SF-IA-v3"/>
    <property type="match status" value="1"/>
</dbReference>
<dbReference type="InterPro" id="IPR050155">
    <property type="entry name" value="HAD-like_hydrolase_sf"/>
</dbReference>
<dbReference type="InterPro" id="IPR041492">
    <property type="entry name" value="HAD_2"/>
</dbReference>
<protein>
    <recommendedName>
        <fullName evidence="4">phosphoglycolate phosphatase</fullName>
        <ecNumber evidence="4">3.1.3.18</ecNumber>
    </recommendedName>
</protein>
<dbReference type="EMBL" id="FR695876">
    <property type="protein sequence ID" value="CBX30505.1"/>
    <property type="molecule type" value="Genomic_DNA"/>
</dbReference>
<organism evidence="5">
    <name type="scientific">uncultured Desulfobacterium sp</name>
    <dbReference type="NCBI Taxonomy" id="201089"/>
    <lineage>
        <taxon>Bacteria</taxon>
        <taxon>Pseudomonadati</taxon>
        <taxon>Thermodesulfobacteriota</taxon>
        <taxon>Desulfobacteria</taxon>
        <taxon>Desulfobacterales</taxon>
        <taxon>Desulfobacteriaceae</taxon>
        <taxon>Desulfobacterium</taxon>
        <taxon>environmental samples</taxon>
    </lineage>
</organism>
<comment type="similarity">
    <text evidence="3">Belongs to the HAD-like hydrolase superfamily. CbbY/CbbZ/Gph/YieH family.</text>
</comment>
<sequence>MNDTILMVDAVIFDLDGTLIDSIGAYFGLVEEVCCQLALSIPSHEVILEVARSGDLHKILPEEIIGGKDGVIDQAVTIIRENFPRMFEDNVCLVPGAANILEQLHAQGMKIGIVTSTHRRFIDGKMSPLRRAGVADLIGSVICIEDVVRFKPEPDPLLECAVRLGVAAGRSVYIGDSYIDIKAGKAAGMKTVGVLTGMDSYERLKEEEPDLMLGSVRELTDRIYKTGER</sequence>
<dbReference type="Gene3D" id="1.10.150.240">
    <property type="entry name" value="Putative phosphatase, domain 2"/>
    <property type="match status" value="1"/>
</dbReference>
<dbReference type="InterPro" id="IPR036412">
    <property type="entry name" value="HAD-like_sf"/>
</dbReference>
<evidence type="ECO:0000256" key="2">
    <source>
        <dbReference type="ARBA" id="ARBA00004818"/>
    </source>
</evidence>
<dbReference type="PRINTS" id="PR00413">
    <property type="entry name" value="HADHALOGNASE"/>
</dbReference>
<dbReference type="PANTHER" id="PTHR43434:SF1">
    <property type="entry name" value="PHOSPHOGLYCOLATE PHOSPHATASE"/>
    <property type="match status" value="1"/>
</dbReference>
<comment type="catalytic activity">
    <reaction evidence="1">
        <text>2-phosphoglycolate + H2O = glycolate + phosphate</text>
        <dbReference type="Rhea" id="RHEA:14369"/>
        <dbReference type="ChEBI" id="CHEBI:15377"/>
        <dbReference type="ChEBI" id="CHEBI:29805"/>
        <dbReference type="ChEBI" id="CHEBI:43474"/>
        <dbReference type="ChEBI" id="CHEBI:58033"/>
        <dbReference type="EC" id="3.1.3.18"/>
    </reaction>
</comment>